<feature type="region of interest" description="Disordered" evidence="1">
    <location>
        <begin position="148"/>
        <end position="167"/>
    </location>
</feature>
<dbReference type="SUPFAM" id="SSF49265">
    <property type="entry name" value="Fibronectin type III"/>
    <property type="match status" value="1"/>
</dbReference>
<evidence type="ECO:0000313" key="5">
    <source>
        <dbReference type="Proteomes" id="UP000179010"/>
    </source>
</evidence>
<feature type="domain" description="Fibronectin type-III" evidence="2">
    <location>
        <begin position="473"/>
        <end position="567"/>
    </location>
</feature>
<dbReference type="Pfam" id="PF00932">
    <property type="entry name" value="LTD"/>
    <property type="match status" value="3"/>
</dbReference>
<dbReference type="PROSITE" id="PS51841">
    <property type="entry name" value="LTD"/>
    <property type="match status" value="2"/>
</dbReference>
<dbReference type="Gene3D" id="2.60.40.10">
    <property type="entry name" value="Immunoglobulins"/>
    <property type="match status" value="1"/>
</dbReference>
<dbReference type="AlphaFoldDB" id="A0A1F4PN30"/>
<dbReference type="STRING" id="1798539.A2994_00280"/>
<dbReference type="InterPro" id="IPR036116">
    <property type="entry name" value="FN3_sf"/>
</dbReference>
<reference evidence="4 5" key="1">
    <citation type="journal article" date="2016" name="Nat. Commun.">
        <title>Thousands of microbial genomes shed light on interconnected biogeochemical processes in an aquifer system.</title>
        <authorList>
            <person name="Anantharaman K."/>
            <person name="Brown C.T."/>
            <person name="Hug L.A."/>
            <person name="Sharon I."/>
            <person name="Castelle C.J."/>
            <person name="Probst A.J."/>
            <person name="Thomas B.C."/>
            <person name="Singh A."/>
            <person name="Wilkins M.J."/>
            <person name="Karaoz U."/>
            <person name="Brodie E.L."/>
            <person name="Williams K.H."/>
            <person name="Hubbard S.S."/>
            <person name="Banfield J.F."/>
        </authorList>
    </citation>
    <scope>NUCLEOTIDE SEQUENCE [LARGE SCALE GENOMIC DNA]</scope>
</reference>
<evidence type="ECO:0000259" key="2">
    <source>
        <dbReference type="PROSITE" id="PS50853"/>
    </source>
</evidence>
<dbReference type="InterPro" id="IPR001322">
    <property type="entry name" value="Lamin_tail_dom"/>
</dbReference>
<dbReference type="CDD" id="cd00063">
    <property type="entry name" value="FN3"/>
    <property type="match status" value="1"/>
</dbReference>
<feature type="domain" description="LTD" evidence="3">
    <location>
        <begin position="323"/>
        <end position="423"/>
    </location>
</feature>
<dbReference type="InterPro" id="IPR036415">
    <property type="entry name" value="Lamin_tail_dom_sf"/>
</dbReference>
<evidence type="ECO:0000259" key="3">
    <source>
        <dbReference type="PROSITE" id="PS51841"/>
    </source>
</evidence>
<dbReference type="Gene3D" id="2.60.40.1260">
    <property type="entry name" value="Lamin Tail domain"/>
    <property type="match status" value="2"/>
</dbReference>
<evidence type="ECO:0000313" key="4">
    <source>
        <dbReference type="EMBL" id="OGB85039.1"/>
    </source>
</evidence>
<organism evidence="4 5">
    <name type="scientific">candidate division Kazan bacterium RIFCSPLOWO2_01_FULL_48_13</name>
    <dbReference type="NCBI Taxonomy" id="1798539"/>
    <lineage>
        <taxon>Bacteria</taxon>
        <taxon>Bacteria division Kazan-3B-28</taxon>
    </lineage>
</organism>
<feature type="domain" description="LTD" evidence="3">
    <location>
        <begin position="567"/>
        <end position="691"/>
    </location>
</feature>
<dbReference type="PROSITE" id="PS50853">
    <property type="entry name" value="FN3"/>
    <property type="match status" value="1"/>
</dbReference>
<protein>
    <recommendedName>
        <fullName evidence="6">LTD domain-containing protein</fullName>
    </recommendedName>
</protein>
<evidence type="ECO:0008006" key="6">
    <source>
        <dbReference type="Google" id="ProtNLM"/>
    </source>
</evidence>
<dbReference type="InterPro" id="IPR013783">
    <property type="entry name" value="Ig-like_fold"/>
</dbReference>
<name>A0A1F4PN30_UNCK3</name>
<gene>
    <name evidence="4" type="ORF">A2994_00280</name>
</gene>
<proteinExistence type="predicted"/>
<dbReference type="Proteomes" id="UP000179010">
    <property type="component" value="Unassembled WGS sequence"/>
</dbReference>
<dbReference type="InterPro" id="IPR003961">
    <property type="entry name" value="FN3_dom"/>
</dbReference>
<feature type="region of interest" description="Disordered" evidence="1">
    <location>
        <begin position="456"/>
        <end position="475"/>
    </location>
</feature>
<dbReference type="EMBL" id="METE01000011">
    <property type="protein sequence ID" value="OGB85039.1"/>
    <property type="molecule type" value="Genomic_DNA"/>
</dbReference>
<accession>A0A1F4PN30</accession>
<evidence type="ECO:0000256" key="1">
    <source>
        <dbReference type="SAM" id="MobiDB-lite"/>
    </source>
</evidence>
<dbReference type="SUPFAM" id="SSF74853">
    <property type="entry name" value="Lamin A/C globular tail domain"/>
    <property type="match status" value="2"/>
</dbReference>
<comment type="caution">
    <text evidence="4">The sequence shown here is derived from an EMBL/GenBank/DDBJ whole genome shotgun (WGS) entry which is preliminary data.</text>
</comment>
<sequence length="768" mass="84084">MRGRGLFGLAIIISGALPIGWLINAVPDWSRAKAEEIPAVIISEIAWAGSSVSQYDEWIELKNVSTDISDLTGWKIVITNTVGADISLSLPSKPLSADSFLLIANYPDDHANSALNATVDLPETDISISNEGFVIELRDPADTVVDTAWDGTKPPSNGEYGYRNSSGSAAIERRTPIEPGGIKNSWQKANNSINFDTLPDPQVINWGTPKSTNSQPTSAAPTIFLISPTIAEIDTALEMEAIEGDNFSINPAPRIELRDGTQIITATDVHVLTPTLIDSARFDLHGATAGQWDVVVINPDGQEGVFPNELELVEPEEDEDELDYSNNIIINEIYPKPSTGSNDEFIELYNTGEAAINLKGWQLDDQSPGGSAPYTITDNQIISPRGYLSFIKTVTHLSLNDGGDSARLLQPNGTLISQATYSTAIAGQSYAWLNDRWQWTLRVTKNAKNILELTEEEDEDSAVAEEQLSSEENPSGIELELSVSQVDASAVTLEWQLDELGYIDEVEIFISLKAGERGELSRVAPARHREAEVIELKPNTKYWFTITGDYNAYTAVSNQVAATTKSGTPAQKLNNSGAAGQIIITELLPNPGGGDSEWIEIFNPTDQPVIITGWQLMDKSKRRYTFTALDFIGIQADDEEMGDIIIEPGQYLLLDQDMTGIHLNNSGGEEIYLMDSEDNIIDTAAYHSSAKRDYAYILAPNEKWFWTEEATPGIANNITFEGEMEDGSNYLTPSGPPKSWSPLSWLSLLLSAIMLVGIKRNVKANYQK</sequence>